<reference evidence="1" key="1">
    <citation type="journal article" date="2023" name="G3 (Bethesda)">
        <title>A reference genome for the long-term kleptoplast-retaining sea slug Elysia crispata morphotype clarki.</title>
        <authorList>
            <person name="Eastman K.E."/>
            <person name="Pendleton A.L."/>
            <person name="Shaikh M.A."/>
            <person name="Suttiyut T."/>
            <person name="Ogas R."/>
            <person name="Tomko P."/>
            <person name="Gavelis G."/>
            <person name="Widhalm J.R."/>
            <person name="Wisecaver J.H."/>
        </authorList>
    </citation>
    <scope>NUCLEOTIDE SEQUENCE</scope>
    <source>
        <strain evidence="1">ECLA1</strain>
    </source>
</reference>
<protein>
    <submittedName>
        <fullName evidence="1">Uncharacterized protein</fullName>
    </submittedName>
</protein>
<sequence length="112" mass="12323">MVAQELIPLDRKGDNPWISPSLATVPRVSLWGCPSDGSKLPLAVRRAWPFTHCTELPGCGSSVVAAFLGYRALLEELLDLCELTIQAVVSDWAWNVSLTVHLIVRTKLLENV</sequence>
<comment type="caution">
    <text evidence="1">The sequence shown here is derived from an EMBL/GenBank/DDBJ whole genome shotgun (WGS) entry which is preliminary data.</text>
</comment>
<dbReference type="EMBL" id="JAWDGP010007966">
    <property type="protein sequence ID" value="KAK3698856.1"/>
    <property type="molecule type" value="Genomic_DNA"/>
</dbReference>
<evidence type="ECO:0000313" key="2">
    <source>
        <dbReference type="Proteomes" id="UP001283361"/>
    </source>
</evidence>
<organism evidence="1 2">
    <name type="scientific">Elysia crispata</name>
    <name type="common">lettuce slug</name>
    <dbReference type="NCBI Taxonomy" id="231223"/>
    <lineage>
        <taxon>Eukaryota</taxon>
        <taxon>Metazoa</taxon>
        <taxon>Spiralia</taxon>
        <taxon>Lophotrochozoa</taxon>
        <taxon>Mollusca</taxon>
        <taxon>Gastropoda</taxon>
        <taxon>Heterobranchia</taxon>
        <taxon>Euthyneura</taxon>
        <taxon>Panpulmonata</taxon>
        <taxon>Sacoglossa</taxon>
        <taxon>Placobranchoidea</taxon>
        <taxon>Plakobranchidae</taxon>
        <taxon>Elysia</taxon>
    </lineage>
</organism>
<name>A0AAE0XNL0_9GAST</name>
<dbReference type="AlphaFoldDB" id="A0AAE0XNL0"/>
<accession>A0AAE0XNL0</accession>
<evidence type="ECO:0000313" key="1">
    <source>
        <dbReference type="EMBL" id="KAK3698856.1"/>
    </source>
</evidence>
<gene>
    <name evidence="1" type="ORF">RRG08_028711</name>
</gene>
<proteinExistence type="predicted"/>
<dbReference type="Proteomes" id="UP001283361">
    <property type="component" value="Unassembled WGS sequence"/>
</dbReference>
<keyword evidence="2" id="KW-1185">Reference proteome</keyword>